<proteinExistence type="predicted"/>
<keyword evidence="1" id="KW-0175">Coiled coil</keyword>
<evidence type="ECO:0000256" key="1">
    <source>
        <dbReference type="SAM" id="Coils"/>
    </source>
</evidence>
<gene>
    <name evidence="2" type="ORF">S12H4_46963</name>
</gene>
<feature type="coiled-coil region" evidence="1">
    <location>
        <begin position="38"/>
        <end position="65"/>
    </location>
</feature>
<reference evidence="2" key="1">
    <citation type="journal article" date="2014" name="Front. Microbiol.">
        <title>High frequency of phylogenetically diverse reductive dehalogenase-homologous genes in deep subseafloor sedimentary metagenomes.</title>
        <authorList>
            <person name="Kawai M."/>
            <person name="Futagami T."/>
            <person name="Toyoda A."/>
            <person name="Takaki Y."/>
            <person name="Nishi S."/>
            <person name="Hori S."/>
            <person name="Arai W."/>
            <person name="Tsubouchi T."/>
            <person name="Morono Y."/>
            <person name="Uchiyama I."/>
            <person name="Ito T."/>
            <person name="Fujiyama A."/>
            <person name="Inagaki F."/>
            <person name="Takami H."/>
        </authorList>
    </citation>
    <scope>NUCLEOTIDE SEQUENCE</scope>
    <source>
        <strain evidence="2">Expedition CK06-06</strain>
    </source>
</reference>
<comment type="caution">
    <text evidence="2">The sequence shown here is derived from an EMBL/GenBank/DDBJ whole genome shotgun (WGS) entry which is preliminary data.</text>
</comment>
<name>X1USW9_9ZZZZ</name>
<organism evidence="2">
    <name type="scientific">marine sediment metagenome</name>
    <dbReference type="NCBI Taxonomy" id="412755"/>
    <lineage>
        <taxon>unclassified sequences</taxon>
        <taxon>metagenomes</taxon>
        <taxon>ecological metagenomes</taxon>
    </lineage>
</organism>
<accession>X1USW9</accession>
<protein>
    <submittedName>
        <fullName evidence="2">Uncharacterized protein</fullName>
    </submittedName>
</protein>
<dbReference type="EMBL" id="BARW01029184">
    <property type="protein sequence ID" value="GAJ06717.1"/>
    <property type="molecule type" value="Genomic_DNA"/>
</dbReference>
<feature type="non-terminal residue" evidence="2">
    <location>
        <position position="1"/>
    </location>
</feature>
<sequence length="161" mass="18360">NSYSEIRDNVVMSKILGRPITLPQAMSFIQTNNRVEGIIDKSIDLEQLEDKLKALEKQELSDEEGPFDSKIINNKPTYINKQIAIGTYENLKGGADDYNYNYGLNAWIYLMAQAPNYGVGYSQYTKVLDYAGKPTFWYNPEINTFKITVNVDKKGKTKPSR</sequence>
<dbReference type="AlphaFoldDB" id="X1USW9"/>
<evidence type="ECO:0000313" key="2">
    <source>
        <dbReference type="EMBL" id="GAJ06717.1"/>
    </source>
</evidence>